<dbReference type="Proteomes" id="UP001217485">
    <property type="component" value="Unassembled WGS sequence"/>
</dbReference>
<reference evidence="4 5" key="1">
    <citation type="submission" date="2023-01" db="EMBL/GenBank/DDBJ databases">
        <title>Minimal conservation of predation-associated metabolite biosynthetic gene clusters underscores biosynthetic potential of Myxococcota including descriptions for ten novel species: Archangium lansinium sp. nov., Myxococcus landrumus sp. nov., Nannocystis bai.</title>
        <authorList>
            <person name="Ahearne A."/>
            <person name="Stevens C."/>
            <person name="Dowd S."/>
        </authorList>
    </citation>
    <scope>NUCLEOTIDE SEQUENCE [LARGE SCALE GENOMIC DNA]</scope>
    <source>
        <strain evidence="4 5">WIWO2</strain>
    </source>
</reference>
<dbReference type="PROSITE" id="PS51682">
    <property type="entry name" value="SAM_OMT_I"/>
    <property type="match status" value="1"/>
</dbReference>
<evidence type="ECO:0000256" key="3">
    <source>
        <dbReference type="ARBA" id="ARBA00022691"/>
    </source>
</evidence>
<dbReference type="EC" id="2.1.1.-" evidence="4"/>
<dbReference type="PANTHER" id="PTHR43167:SF1">
    <property type="entry name" value="PUTATIVE (AFU_ORTHOLOGUE AFUA_6G01830)-RELATED"/>
    <property type="match status" value="1"/>
</dbReference>
<dbReference type="CDD" id="cd02440">
    <property type="entry name" value="AdoMet_MTases"/>
    <property type="match status" value="1"/>
</dbReference>
<organism evidence="4 5">
    <name type="scientific">Sorangium atrum</name>
    <dbReference type="NCBI Taxonomy" id="2995308"/>
    <lineage>
        <taxon>Bacteria</taxon>
        <taxon>Pseudomonadati</taxon>
        <taxon>Myxococcota</taxon>
        <taxon>Polyangia</taxon>
        <taxon>Polyangiales</taxon>
        <taxon>Polyangiaceae</taxon>
        <taxon>Sorangium</taxon>
    </lineage>
</organism>
<keyword evidence="1 4" id="KW-0489">Methyltransferase</keyword>
<dbReference type="RefSeq" id="WP_272098459.1">
    <property type="nucleotide sequence ID" value="NZ_JAQNDK010000003.1"/>
</dbReference>
<dbReference type="Gene3D" id="3.40.50.150">
    <property type="entry name" value="Vaccinia Virus protein VP39"/>
    <property type="match status" value="1"/>
</dbReference>
<keyword evidence="2 4" id="KW-0808">Transferase</keyword>
<dbReference type="InterPro" id="IPR002935">
    <property type="entry name" value="SAM_O-MeTrfase"/>
</dbReference>
<proteinExistence type="predicted"/>
<evidence type="ECO:0000313" key="4">
    <source>
        <dbReference type="EMBL" id="MDC0681392.1"/>
    </source>
</evidence>
<dbReference type="EMBL" id="JAQNDK010000003">
    <property type="protein sequence ID" value="MDC0681392.1"/>
    <property type="molecule type" value="Genomic_DNA"/>
</dbReference>
<dbReference type="SUPFAM" id="SSF53335">
    <property type="entry name" value="S-adenosyl-L-methionine-dependent methyltransferases"/>
    <property type="match status" value="1"/>
</dbReference>
<dbReference type="Pfam" id="PF13578">
    <property type="entry name" value="Methyltransf_24"/>
    <property type="match status" value="1"/>
</dbReference>
<keyword evidence="5" id="KW-1185">Reference proteome</keyword>
<dbReference type="InterPro" id="IPR029063">
    <property type="entry name" value="SAM-dependent_MTases_sf"/>
</dbReference>
<dbReference type="PANTHER" id="PTHR43167">
    <property type="entry name" value="PUTATIVE (AFU_ORTHOLOGUE AFUA_6G01830)-RELATED"/>
    <property type="match status" value="1"/>
</dbReference>
<dbReference type="GO" id="GO:0008168">
    <property type="term" value="F:methyltransferase activity"/>
    <property type="evidence" value="ECO:0007669"/>
    <property type="project" value="UniProtKB-KW"/>
</dbReference>
<gene>
    <name evidence="4" type="ORF">POL72_26870</name>
</gene>
<keyword evidence="3" id="KW-0949">S-adenosyl-L-methionine</keyword>
<evidence type="ECO:0000256" key="2">
    <source>
        <dbReference type="ARBA" id="ARBA00022679"/>
    </source>
</evidence>
<evidence type="ECO:0000313" key="5">
    <source>
        <dbReference type="Proteomes" id="UP001217485"/>
    </source>
</evidence>
<evidence type="ECO:0000256" key="1">
    <source>
        <dbReference type="ARBA" id="ARBA00022603"/>
    </source>
</evidence>
<sequence length="231" mass="25238">MSTTLDSPRVQRTLDRLFQDADSGDPGIIARVRGDLERRGPSPDPERLAHLLADAYLPVSREVGRLLHLLAFATRARTVVEFGTSFGISTVFLAAAVRDAGGGGRVIGSEMHPEKVRRARHNLEESGLGELVEIREGDALVTLRDVEGPIDLVLLDGWKNLYLPVLQMLEPRLRRGALIVADDLDIAPDDLRPYLEYVRGAGSGYGSVEIPLGDRLEVSCWHGRDGREGGA</sequence>
<name>A0ABT5C4P3_9BACT</name>
<comment type="caution">
    <text evidence="4">The sequence shown here is derived from an EMBL/GenBank/DDBJ whole genome shotgun (WGS) entry which is preliminary data.</text>
</comment>
<protein>
    <submittedName>
        <fullName evidence="4">Class I SAM-dependent methyltransferase</fullName>
        <ecNumber evidence="4">2.1.1.-</ecNumber>
    </submittedName>
</protein>
<dbReference type="GO" id="GO:0032259">
    <property type="term" value="P:methylation"/>
    <property type="evidence" value="ECO:0007669"/>
    <property type="project" value="UniProtKB-KW"/>
</dbReference>
<accession>A0ABT5C4P3</accession>